<dbReference type="AlphaFoldDB" id="A0A0A9BZ49"/>
<evidence type="ECO:0000313" key="1">
    <source>
        <dbReference type="EMBL" id="JAD69329.1"/>
    </source>
</evidence>
<reference evidence="1" key="1">
    <citation type="submission" date="2014-09" db="EMBL/GenBank/DDBJ databases">
        <authorList>
            <person name="Magalhaes I.L.F."/>
            <person name="Oliveira U."/>
            <person name="Santos F.R."/>
            <person name="Vidigal T.H.D.A."/>
            <person name="Brescovit A.D."/>
            <person name="Santos A.J."/>
        </authorList>
    </citation>
    <scope>NUCLEOTIDE SEQUENCE</scope>
    <source>
        <tissue evidence="1">Shoot tissue taken approximately 20 cm above the soil surface</tissue>
    </source>
</reference>
<organism evidence="1">
    <name type="scientific">Arundo donax</name>
    <name type="common">Giant reed</name>
    <name type="synonym">Donax arundinaceus</name>
    <dbReference type="NCBI Taxonomy" id="35708"/>
    <lineage>
        <taxon>Eukaryota</taxon>
        <taxon>Viridiplantae</taxon>
        <taxon>Streptophyta</taxon>
        <taxon>Embryophyta</taxon>
        <taxon>Tracheophyta</taxon>
        <taxon>Spermatophyta</taxon>
        <taxon>Magnoliopsida</taxon>
        <taxon>Liliopsida</taxon>
        <taxon>Poales</taxon>
        <taxon>Poaceae</taxon>
        <taxon>PACMAD clade</taxon>
        <taxon>Arundinoideae</taxon>
        <taxon>Arundineae</taxon>
        <taxon>Arundo</taxon>
    </lineage>
</organism>
<sequence length="23" mass="2590">MDTKPIQRESILKCGTSCIICIH</sequence>
<protein>
    <submittedName>
        <fullName evidence="1">Uncharacterized protein</fullName>
    </submittedName>
</protein>
<name>A0A0A9BZ49_ARUDO</name>
<reference evidence="1" key="2">
    <citation type="journal article" date="2015" name="Data Brief">
        <title>Shoot transcriptome of the giant reed, Arundo donax.</title>
        <authorList>
            <person name="Barrero R.A."/>
            <person name="Guerrero F.D."/>
            <person name="Moolhuijzen P."/>
            <person name="Goolsby J.A."/>
            <person name="Tidwell J."/>
            <person name="Bellgard S.E."/>
            <person name="Bellgard M.I."/>
        </authorList>
    </citation>
    <scope>NUCLEOTIDE SEQUENCE</scope>
    <source>
        <tissue evidence="1">Shoot tissue taken approximately 20 cm above the soil surface</tissue>
    </source>
</reference>
<dbReference type="EMBL" id="GBRH01228566">
    <property type="protein sequence ID" value="JAD69329.1"/>
    <property type="molecule type" value="Transcribed_RNA"/>
</dbReference>
<accession>A0A0A9BZ49</accession>
<proteinExistence type="predicted"/>